<sequence>PRPARIVESRSPSVGLGQKGREDLRVGERVFHQKFGYGAIAAIEGNKLEIDFEQAGRKRVMDSFVTKG</sequence>
<dbReference type="AlphaFoldDB" id="A0A147IXG4"/>
<evidence type="ECO:0000313" key="1">
    <source>
        <dbReference type="EMBL" id="KTW00514.1"/>
    </source>
</evidence>
<reference evidence="1 2" key="1">
    <citation type="journal article" date="2016" name="Front. Microbiol.">
        <title>Genomic Resource of Rice Seed Associated Bacteria.</title>
        <authorList>
            <person name="Midha S."/>
            <person name="Bansal K."/>
            <person name="Sharma S."/>
            <person name="Kumar N."/>
            <person name="Patil P.P."/>
            <person name="Chaudhry V."/>
            <person name="Patil P.B."/>
        </authorList>
    </citation>
    <scope>NUCLEOTIDE SEQUENCE [LARGE SCALE GENOMIC DNA]</scope>
    <source>
        <strain evidence="1 2">NS355</strain>
    </source>
</reference>
<comment type="caution">
    <text evidence="1">The sequence shown here is derived from an EMBL/GenBank/DDBJ whole genome shotgun (WGS) entry which is preliminary data.</text>
</comment>
<evidence type="ECO:0008006" key="3">
    <source>
        <dbReference type="Google" id="ProtNLM"/>
    </source>
</evidence>
<gene>
    <name evidence="1" type="ORF">NS355_03960</name>
</gene>
<dbReference type="EMBL" id="LDTF01000011">
    <property type="protein sequence ID" value="KTW00514.1"/>
    <property type="molecule type" value="Genomic_DNA"/>
</dbReference>
<dbReference type="OrthoDB" id="9806690at2"/>
<name>A0A147IXG4_9SPHN</name>
<proteinExistence type="predicted"/>
<accession>A0A147IXG4</accession>
<evidence type="ECO:0000313" key="2">
    <source>
        <dbReference type="Proteomes" id="UP000073923"/>
    </source>
</evidence>
<dbReference type="RefSeq" id="WP_153008037.1">
    <property type="nucleotide sequence ID" value="NZ_LDTF01000011.1"/>
</dbReference>
<protein>
    <recommendedName>
        <fullName evidence="3">ATP-dependent DNA helicase II</fullName>
    </recommendedName>
</protein>
<dbReference type="Proteomes" id="UP000073923">
    <property type="component" value="Unassembled WGS sequence"/>
</dbReference>
<dbReference type="PATRIC" id="fig|172044.3.peg.227"/>
<organism evidence="1 2">
    <name type="scientific">Sphingomonas yabuuchiae</name>
    <dbReference type="NCBI Taxonomy" id="172044"/>
    <lineage>
        <taxon>Bacteria</taxon>
        <taxon>Pseudomonadati</taxon>
        <taxon>Pseudomonadota</taxon>
        <taxon>Alphaproteobacteria</taxon>
        <taxon>Sphingomonadales</taxon>
        <taxon>Sphingomonadaceae</taxon>
        <taxon>Sphingomonas</taxon>
    </lineage>
</organism>
<feature type="non-terminal residue" evidence="1">
    <location>
        <position position="1"/>
    </location>
</feature>
<dbReference type="Pfam" id="PF21196">
    <property type="entry name" value="PcrA_UvrD_tudor"/>
    <property type="match status" value="1"/>
</dbReference>